<evidence type="ECO:0000313" key="2">
    <source>
        <dbReference type="EMBL" id="RIA83601.1"/>
    </source>
</evidence>
<gene>
    <name evidence="2" type="ORF">C1645_742937</name>
</gene>
<name>A0A397SLA8_9GLOM</name>
<feature type="compositionally biased region" description="Low complexity" evidence="1">
    <location>
        <begin position="112"/>
        <end position="124"/>
    </location>
</feature>
<sequence>MNNSTSTNSSGLHVISLSKKDMDTKQDLEMHGEYGEEERGVKRNLQPVLSSIQGGQASSFPYRHLWTTKINNDKERWDPIYNSDPMGCYLPSIYDQFSAKKEESKKFDNEYESSGYSNSTSKSNCLLDNHTGTQKQRDRKVSDNNQCFLENKPAKNNQYRIWSINYNSRGMVQRLLNQNPTKERDDRQISISSISGWERDIKQRTLGIWKLCGSQSMDSTISVEVGSSNKILHHKSTEPRSNATMQKLPELSEITKMIKQLKNSKPYGIHETTDEEVLDSELRTYLHKSFGISGVHPVFVDDSRMVIWMLDDCDNMFRWNEMEQSMDYLGMNLKEGLANLLYHPEKIYNMQ</sequence>
<proteinExistence type="predicted"/>
<protein>
    <submittedName>
        <fullName evidence="2">Uncharacterized protein</fullName>
    </submittedName>
</protein>
<feature type="region of interest" description="Disordered" evidence="1">
    <location>
        <begin position="1"/>
        <end position="24"/>
    </location>
</feature>
<dbReference type="OrthoDB" id="2441284at2759"/>
<feature type="region of interest" description="Disordered" evidence="1">
    <location>
        <begin position="110"/>
        <end position="145"/>
    </location>
</feature>
<dbReference type="STRING" id="658196.A0A397SLA8"/>
<keyword evidence="3" id="KW-1185">Reference proteome</keyword>
<feature type="compositionally biased region" description="Polar residues" evidence="1">
    <location>
        <begin position="1"/>
        <end position="11"/>
    </location>
</feature>
<evidence type="ECO:0000256" key="1">
    <source>
        <dbReference type="SAM" id="MobiDB-lite"/>
    </source>
</evidence>
<dbReference type="Proteomes" id="UP000265703">
    <property type="component" value="Unassembled WGS sequence"/>
</dbReference>
<accession>A0A397SLA8</accession>
<reference evidence="2 3" key="1">
    <citation type="submission" date="2018-06" db="EMBL/GenBank/DDBJ databases">
        <title>Comparative genomics reveals the genomic features of Rhizophagus irregularis, R. cerebriforme, R. diaphanum and Gigaspora rosea, and their symbiotic lifestyle signature.</title>
        <authorList>
            <person name="Morin E."/>
            <person name="San Clemente H."/>
            <person name="Chen E.C.H."/>
            <person name="De La Providencia I."/>
            <person name="Hainaut M."/>
            <person name="Kuo A."/>
            <person name="Kohler A."/>
            <person name="Murat C."/>
            <person name="Tang N."/>
            <person name="Roy S."/>
            <person name="Loubradou J."/>
            <person name="Henrissat B."/>
            <person name="Grigoriev I.V."/>
            <person name="Corradi N."/>
            <person name="Roux C."/>
            <person name="Martin F.M."/>
        </authorList>
    </citation>
    <scope>NUCLEOTIDE SEQUENCE [LARGE SCALE GENOMIC DNA]</scope>
    <source>
        <strain evidence="2 3">DAOM 227022</strain>
    </source>
</reference>
<dbReference type="AlphaFoldDB" id="A0A397SLA8"/>
<comment type="caution">
    <text evidence="2">The sequence shown here is derived from an EMBL/GenBank/DDBJ whole genome shotgun (WGS) entry which is preliminary data.</text>
</comment>
<dbReference type="EMBL" id="QKYT01000556">
    <property type="protein sequence ID" value="RIA83601.1"/>
    <property type="molecule type" value="Genomic_DNA"/>
</dbReference>
<organism evidence="2 3">
    <name type="scientific">Glomus cerebriforme</name>
    <dbReference type="NCBI Taxonomy" id="658196"/>
    <lineage>
        <taxon>Eukaryota</taxon>
        <taxon>Fungi</taxon>
        <taxon>Fungi incertae sedis</taxon>
        <taxon>Mucoromycota</taxon>
        <taxon>Glomeromycotina</taxon>
        <taxon>Glomeromycetes</taxon>
        <taxon>Glomerales</taxon>
        <taxon>Glomeraceae</taxon>
        <taxon>Glomus</taxon>
    </lineage>
</organism>
<evidence type="ECO:0000313" key="3">
    <source>
        <dbReference type="Proteomes" id="UP000265703"/>
    </source>
</evidence>